<evidence type="ECO:0000313" key="3">
    <source>
        <dbReference type="Proteomes" id="UP001597214"/>
    </source>
</evidence>
<dbReference type="RefSeq" id="WP_377930508.1">
    <property type="nucleotide sequence ID" value="NZ_JBHUEM010000054.1"/>
</dbReference>
<gene>
    <name evidence="2" type="ORF">ACFSCX_22615</name>
</gene>
<feature type="transmembrane region" description="Helical" evidence="1">
    <location>
        <begin position="62"/>
        <end position="83"/>
    </location>
</feature>
<evidence type="ECO:0000256" key="1">
    <source>
        <dbReference type="SAM" id="Phobius"/>
    </source>
</evidence>
<protein>
    <submittedName>
        <fullName evidence="2">ABC transporter permease</fullName>
    </submittedName>
</protein>
<proteinExistence type="predicted"/>
<reference evidence="3" key="1">
    <citation type="journal article" date="2019" name="Int. J. Syst. Evol. Microbiol.">
        <title>The Global Catalogue of Microorganisms (GCM) 10K type strain sequencing project: providing services to taxonomists for standard genome sequencing and annotation.</title>
        <authorList>
            <consortium name="The Broad Institute Genomics Platform"/>
            <consortium name="The Broad Institute Genome Sequencing Center for Infectious Disease"/>
            <person name="Wu L."/>
            <person name="Ma J."/>
        </authorList>
    </citation>
    <scope>NUCLEOTIDE SEQUENCE [LARGE SCALE GENOMIC DNA]</scope>
    <source>
        <strain evidence="3">CCUG 49339</strain>
    </source>
</reference>
<dbReference type="EMBL" id="JBHUEM010000054">
    <property type="protein sequence ID" value="MFD1739278.1"/>
    <property type="molecule type" value="Genomic_DNA"/>
</dbReference>
<organism evidence="2 3">
    <name type="scientific">Bacillus salitolerans</name>
    <dbReference type="NCBI Taxonomy" id="1437434"/>
    <lineage>
        <taxon>Bacteria</taxon>
        <taxon>Bacillati</taxon>
        <taxon>Bacillota</taxon>
        <taxon>Bacilli</taxon>
        <taxon>Bacillales</taxon>
        <taxon>Bacillaceae</taxon>
        <taxon>Bacillus</taxon>
    </lineage>
</organism>
<comment type="caution">
    <text evidence="2">The sequence shown here is derived from an EMBL/GenBank/DDBJ whole genome shotgun (WGS) entry which is preliminary data.</text>
</comment>
<keyword evidence="1" id="KW-0472">Membrane</keyword>
<feature type="transmembrane region" description="Helical" evidence="1">
    <location>
        <begin position="351"/>
        <end position="374"/>
    </location>
</feature>
<feature type="transmembrane region" description="Helical" evidence="1">
    <location>
        <begin position="311"/>
        <end position="330"/>
    </location>
</feature>
<dbReference type="InterPro" id="IPR010288">
    <property type="entry name" value="EcsB_ABC"/>
</dbReference>
<keyword evidence="1" id="KW-0812">Transmembrane</keyword>
<feature type="transmembrane region" description="Helical" evidence="1">
    <location>
        <begin position="283"/>
        <end position="305"/>
    </location>
</feature>
<keyword evidence="3" id="KW-1185">Reference proteome</keyword>
<feature type="transmembrane region" description="Helical" evidence="1">
    <location>
        <begin position="135"/>
        <end position="153"/>
    </location>
</feature>
<keyword evidence="1" id="KW-1133">Transmembrane helix</keyword>
<evidence type="ECO:0000313" key="2">
    <source>
        <dbReference type="EMBL" id="MFD1739278.1"/>
    </source>
</evidence>
<accession>A0ABW4LW11</accession>
<feature type="transmembrane region" description="Helical" evidence="1">
    <location>
        <begin position="188"/>
        <end position="209"/>
    </location>
</feature>
<sequence>MREFNIYFQRFKEEWLNEQKVFLSVFDWTIVLYLVVPVLAFCIYTYTMWWGDPPLYLSKVKINHIMIGFFIFSLSFGNFRSFIREADLLFLSRIPLFLSTMIKIGWWTTLFQGFVAITSLHVLLLPIYLHNQLFTLEQGIVFYLLTLLHHLILKAIKRKKLTWRNIVLVVGLHILLYLGIWLNHISFWVSSLLLVFVCSSLFYLVYYLIRERQDFLSIVSYEQSKAGTFTKLVYQLSYEIEKEQDKKGHFPFFKNSKHIFANRRSEFVRIELFFKLFLRNKTFVNWFVRIVGITAVSIIVLPFWLKILLAVLFYFFITYWFHIVWGKVWSSSGHPLFHSMKDETYGRREWVYSYVCICIMSYFVIISTFVFTLFI</sequence>
<dbReference type="Pfam" id="PF05975">
    <property type="entry name" value="EcsB"/>
    <property type="match status" value="1"/>
</dbReference>
<name>A0ABW4LW11_9BACI</name>
<feature type="transmembrane region" description="Helical" evidence="1">
    <location>
        <begin position="21"/>
        <end position="50"/>
    </location>
</feature>
<dbReference type="Proteomes" id="UP001597214">
    <property type="component" value="Unassembled WGS sequence"/>
</dbReference>
<feature type="transmembrane region" description="Helical" evidence="1">
    <location>
        <begin position="165"/>
        <end position="182"/>
    </location>
</feature>